<dbReference type="AlphaFoldDB" id="A0A3R9DQT3"/>
<protein>
    <submittedName>
        <fullName evidence="2">Uncharacterized protein</fullName>
    </submittedName>
</protein>
<name>A0A3R9DQT3_9BACI</name>
<evidence type="ECO:0000313" key="2">
    <source>
        <dbReference type="EMBL" id="RSD25161.1"/>
    </source>
</evidence>
<evidence type="ECO:0000256" key="1">
    <source>
        <dbReference type="SAM" id="Phobius"/>
    </source>
</evidence>
<feature type="transmembrane region" description="Helical" evidence="1">
    <location>
        <begin position="9"/>
        <end position="28"/>
    </location>
</feature>
<keyword evidence="1" id="KW-0472">Membrane</keyword>
<feature type="transmembrane region" description="Helical" evidence="1">
    <location>
        <begin position="106"/>
        <end position="128"/>
    </location>
</feature>
<dbReference type="EMBL" id="RSFW01000020">
    <property type="protein sequence ID" value="RSD25161.1"/>
    <property type="molecule type" value="Genomic_DNA"/>
</dbReference>
<sequence length="168" mass="19390">MKLTLKKGVLMALSIYLTITILVLQFAYHVQKPLSFLQNAVIFMVVAIITRQCLTLLVMEWKFYKMTEDDWLFVCLLLCRDVLTPMMSVIFINFYVRAKSAGQKAVVFLVSLVILLALHQLAITFNLLTYLKWNFFYTILLNAGFLLTALGVFKLISLTLENRKHESL</sequence>
<evidence type="ECO:0000313" key="3">
    <source>
        <dbReference type="Proteomes" id="UP000279911"/>
    </source>
</evidence>
<dbReference type="RefSeq" id="WP_125481418.1">
    <property type="nucleotide sequence ID" value="NZ_RSFW01000020.1"/>
</dbReference>
<feature type="transmembrane region" description="Helical" evidence="1">
    <location>
        <begin position="71"/>
        <end position="94"/>
    </location>
</feature>
<keyword evidence="1" id="KW-1133">Transmembrane helix</keyword>
<dbReference type="OrthoDB" id="2862948at2"/>
<proteinExistence type="predicted"/>
<dbReference type="Proteomes" id="UP000279911">
    <property type="component" value="Unassembled WGS sequence"/>
</dbReference>
<comment type="caution">
    <text evidence="2">The sequence shown here is derived from an EMBL/GenBank/DDBJ whole genome shotgun (WGS) entry which is preliminary data.</text>
</comment>
<gene>
    <name evidence="2" type="ORF">EJA10_18005</name>
</gene>
<feature type="transmembrane region" description="Helical" evidence="1">
    <location>
        <begin position="40"/>
        <end position="59"/>
    </location>
</feature>
<feature type="transmembrane region" description="Helical" evidence="1">
    <location>
        <begin position="135"/>
        <end position="156"/>
    </location>
</feature>
<reference evidence="3" key="1">
    <citation type="submission" date="2018-12" db="EMBL/GenBank/DDBJ databases">
        <title>Bacillus chawlae sp. nov., Bacillus glennii sp. nov., and Bacillus saganii sp. nov. Isolated from the Vehicle Assembly Building at Kennedy Space Center where the Viking Spacecraft were Assembled.</title>
        <authorList>
            <person name="Seuylemezian A."/>
            <person name="Vaishampayan P."/>
        </authorList>
    </citation>
    <scope>NUCLEOTIDE SEQUENCE [LARGE SCALE GENOMIC DNA]</scope>
    <source>
        <strain evidence="3">DSM 13966</strain>
    </source>
</reference>
<accession>A0A3R9DQT3</accession>
<organism evidence="2 3">
    <name type="scientific">Mesobacillus subterraneus</name>
    <dbReference type="NCBI Taxonomy" id="285983"/>
    <lineage>
        <taxon>Bacteria</taxon>
        <taxon>Bacillati</taxon>
        <taxon>Bacillota</taxon>
        <taxon>Bacilli</taxon>
        <taxon>Bacillales</taxon>
        <taxon>Bacillaceae</taxon>
        <taxon>Mesobacillus</taxon>
    </lineage>
</organism>
<keyword evidence="1" id="KW-0812">Transmembrane</keyword>